<dbReference type="SMART" id="SM00160">
    <property type="entry name" value="RanBD"/>
    <property type="match status" value="1"/>
</dbReference>
<evidence type="ECO:0000313" key="6">
    <source>
        <dbReference type="Proteomes" id="UP000274131"/>
    </source>
</evidence>
<dbReference type="SUPFAM" id="SSF50729">
    <property type="entry name" value="PH domain-like"/>
    <property type="match status" value="1"/>
</dbReference>
<feature type="compositionally biased region" description="Polar residues" evidence="3">
    <location>
        <begin position="122"/>
        <end position="139"/>
    </location>
</feature>
<gene>
    <name evidence="5" type="ORF">EVEC_LOCUS6497</name>
</gene>
<dbReference type="PANTHER" id="PTHR23138:SF142">
    <property type="entry name" value="RAN-BINDING PROTEIN 3B-RELATED"/>
    <property type="match status" value="1"/>
</dbReference>
<feature type="region of interest" description="Disordered" evidence="3">
    <location>
        <begin position="285"/>
        <end position="315"/>
    </location>
</feature>
<dbReference type="Pfam" id="PF00638">
    <property type="entry name" value="Ran_BP1"/>
    <property type="match status" value="1"/>
</dbReference>
<proteinExistence type="predicted"/>
<organism evidence="7">
    <name type="scientific">Enterobius vermicularis</name>
    <name type="common">Human pinworm</name>
    <dbReference type="NCBI Taxonomy" id="51028"/>
    <lineage>
        <taxon>Eukaryota</taxon>
        <taxon>Metazoa</taxon>
        <taxon>Ecdysozoa</taxon>
        <taxon>Nematoda</taxon>
        <taxon>Chromadorea</taxon>
        <taxon>Rhabditida</taxon>
        <taxon>Spirurina</taxon>
        <taxon>Oxyuridomorpha</taxon>
        <taxon>Oxyuroidea</taxon>
        <taxon>Oxyuridae</taxon>
        <taxon>Enterobius</taxon>
    </lineage>
</organism>
<feature type="region of interest" description="Disordered" evidence="3">
    <location>
        <begin position="80"/>
        <end position="105"/>
    </location>
</feature>
<evidence type="ECO:0000256" key="3">
    <source>
        <dbReference type="SAM" id="MobiDB-lite"/>
    </source>
</evidence>
<dbReference type="EMBL" id="UXUI01008533">
    <property type="protein sequence ID" value="VDD91746.1"/>
    <property type="molecule type" value="Genomic_DNA"/>
</dbReference>
<dbReference type="PANTHER" id="PTHR23138">
    <property type="entry name" value="RAN BINDING PROTEIN"/>
    <property type="match status" value="1"/>
</dbReference>
<dbReference type="Proteomes" id="UP000274131">
    <property type="component" value="Unassembled WGS sequence"/>
</dbReference>
<keyword evidence="6" id="KW-1185">Reference proteome</keyword>
<sequence>MSSKKPFSFKSSALSVAADQLWSASKKEFKAGDTSVKLDLGKTLGEKSEPAARPAETTKNTGFVFGSKITERVIVDNKVTNEGEKDLSANGDTVEGSKEGDEPKTASAVFESILKKAFLSGQAPSTGGTLENDGASTSVKTKESPDKINGKETSKQPKTSNVVISTGEENEINVHHASCKIYAFDSTQKKFVERGLANLRINRCDDAESSTEHRIVGRVSGNQRVIINSRIFPDMLLEKISPKRLKFSAQTPDSDLPLIFLAVASEFVTEQLYMVLHEIVDKAKVEASSRKRRASDNDDTEDKSAPKRALAESDS</sequence>
<dbReference type="Gene3D" id="2.30.29.30">
    <property type="entry name" value="Pleckstrin-homology domain (PH domain)/Phosphotyrosine-binding domain (PTB)"/>
    <property type="match status" value="1"/>
</dbReference>
<feature type="compositionally biased region" description="Basic and acidic residues" evidence="3">
    <location>
        <begin position="95"/>
        <end position="104"/>
    </location>
</feature>
<feature type="domain" description="RanBD1" evidence="4">
    <location>
        <begin position="149"/>
        <end position="241"/>
    </location>
</feature>
<dbReference type="PROSITE" id="PS50196">
    <property type="entry name" value="RANBD1"/>
    <property type="match status" value="1"/>
</dbReference>
<evidence type="ECO:0000256" key="1">
    <source>
        <dbReference type="ARBA" id="ARBA00004123"/>
    </source>
</evidence>
<reference evidence="7" key="1">
    <citation type="submission" date="2017-02" db="UniProtKB">
        <authorList>
            <consortium name="WormBaseParasite"/>
        </authorList>
    </citation>
    <scope>IDENTIFICATION</scope>
</reference>
<dbReference type="GO" id="GO:0005634">
    <property type="term" value="C:nucleus"/>
    <property type="evidence" value="ECO:0007669"/>
    <property type="project" value="UniProtKB-SubCell"/>
</dbReference>
<keyword evidence="2" id="KW-0539">Nucleus</keyword>
<evidence type="ECO:0000313" key="7">
    <source>
        <dbReference type="WBParaSite" id="EVEC_0000697601-mRNA-1"/>
    </source>
</evidence>
<comment type="subcellular location">
    <subcellularLocation>
        <location evidence="1">Nucleus</location>
    </subcellularLocation>
</comment>
<dbReference type="OrthoDB" id="185618at2759"/>
<dbReference type="GO" id="GO:0006611">
    <property type="term" value="P:protein export from nucleus"/>
    <property type="evidence" value="ECO:0007669"/>
    <property type="project" value="TreeGrafter"/>
</dbReference>
<accession>A0A0N4V972</accession>
<dbReference type="InterPro" id="IPR000156">
    <property type="entry name" value="Ran_bind_dom"/>
</dbReference>
<evidence type="ECO:0000256" key="2">
    <source>
        <dbReference type="ARBA" id="ARBA00023242"/>
    </source>
</evidence>
<protein>
    <submittedName>
        <fullName evidence="7">RanBD1 domain-containing protein</fullName>
    </submittedName>
</protein>
<dbReference type="WBParaSite" id="EVEC_0000697601-mRNA-1">
    <property type="protein sequence ID" value="EVEC_0000697601-mRNA-1"/>
    <property type="gene ID" value="EVEC_0000697601"/>
</dbReference>
<reference evidence="5 6" key="2">
    <citation type="submission" date="2018-10" db="EMBL/GenBank/DDBJ databases">
        <authorList>
            <consortium name="Pathogen Informatics"/>
        </authorList>
    </citation>
    <scope>NUCLEOTIDE SEQUENCE [LARGE SCALE GENOMIC DNA]</scope>
</reference>
<dbReference type="AlphaFoldDB" id="A0A0N4V972"/>
<feature type="compositionally biased region" description="Basic and acidic residues" evidence="3">
    <location>
        <begin position="140"/>
        <end position="155"/>
    </location>
</feature>
<dbReference type="InterPro" id="IPR045255">
    <property type="entry name" value="RanBP1-like"/>
</dbReference>
<dbReference type="STRING" id="51028.A0A0N4V972"/>
<dbReference type="CDD" id="cd13180">
    <property type="entry name" value="RanBD_RanBP3"/>
    <property type="match status" value="1"/>
</dbReference>
<feature type="region of interest" description="Disordered" evidence="3">
    <location>
        <begin position="121"/>
        <end position="160"/>
    </location>
</feature>
<evidence type="ECO:0000313" key="5">
    <source>
        <dbReference type="EMBL" id="VDD91746.1"/>
    </source>
</evidence>
<name>A0A0N4V972_ENTVE</name>
<feature type="compositionally biased region" description="Basic and acidic residues" evidence="3">
    <location>
        <begin position="302"/>
        <end position="315"/>
    </location>
</feature>
<evidence type="ECO:0000259" key="4">
    <source>
        <dbReference type="PROSITE" id="PS50196"/>
    </source>
</evidence>
<dbReference type="InterPro" id="IPR011993">
    <property type="entry name" value="PH-like_dom_sf"/>
</dbReference>